<dbReference type="Proteomes" id="UP000746535">
    <property type="component" value="Unassembled WGS sequence"/>
</dbReference>
<dbReference type="EMBL" id="JAAVJI010000007">
    <property type="protein sequence ID" value="NJP01840.1"/>
    <property type="molecule type" value="Genomic_DNA"/>
</dbReference>
<gene>
    <name evidence="3" type="ORF">HBH25_13375</name>
</gene>
<dbReference type="RefSeq" id="WP_168084413.1">
    <property type="nucleotide sequence ID" value="NZ_JAAVJI010000007.1"/>
</dbReference>
<evidence type="ECO:0000256" key="1">
    <source>
        <dbReference type="SAM" id="Coils"/>
    </source>
</evidence>
<protein>
    <submittedName>
        <fullName evidence="3">Uncharacterized protein</fullName>
    </submittedName>
</protein>
<reference evidence="3 4" key="1">
    <citation type="submission" date="2020-03" db="EMBL/GenBank/DDBJ databases">
        <authorList>
            <person name="Wang L."/>
            <person name="He N."/>
            <person name="Li Y."/>
            <person name="Fang Y."/>
            <person name="Zhang F."/>
        </authorList>
    </citation>
    <scope>NUCLEOTIDE SEQUENCE [LARGE SCALE GENOMIC DNA]</scope>
    <source>
        <strain evidence="4">hsmgli-8</strain>
    </source>
</reference>
<proteinExistence type="predicted"/>
<evidence type="ECO:0000313" key="4">
    <source>
        <dbReference type="Proteomes" id="UP000746535"/>
    </source>
</evidence>
<organism evidence="3 4">
    <name type="scientific">Pseudomonas quercus</name>
    <dbReference type="NCBI Taxonomy" id="2722792"/>
    <lineage>
        <taxon>Bacteria</taxon>
        <taxon>Pseudomonadati</taxon>
        <taxon>Pseudomonadota</taxon>
        <taxon>Gammaproteobacteria</taxon>
        <taxon>Pseudomonadales</taxon>
        <taxon>Pseudomonadaceae</taxon>
        <taxon>Pseudomonas</taxon>
    </lineage>
</organism>
<name>A0ABX0YFZ7_9PSED</name>
<evidence type="ECO:0000256" key="2">
    <source>
        <dbReference type="SAM" id="MobiDB-lite"/>
    </source>
</evidence>
<feature type="region of interest" description="Disordered" evidence="2">
    <location>
        <begin position="127"/>
        <end position="153"/>
    </location>
</feature>
<feature type="compositionally biased region" description="Pro residues" evidence="2">
    <location>
        <begin position="136"/>
        <end position="153"/>
    </location>
</feature>
<keyword evidence="1" id="KW-0175">Coiled coil</keyword>
<sequence>MHVNQPKHIDHSNFLSAASKLSAPGKVSVKFSIPKSPFKINGDSLGWVEGVISKLSASFGKRLMDSIQSNSLFKVAGAGPNTFGMHPFTENGQDFHPQLNFVQDHNQDLNLASVNVKINNGPYQQWGAAPDAAHLAPPPQAQPSAPRPTLPQRPPVGIGLTSVGLGLGNHQAFKNARPAREVYEARHSSNSNAQHLADSINNMRQQQEELQNAAAFIAEEKDKDFKPPLSREAYEAKLNAKL</sequence>
<evidence type="ECO:0000313" key="3">
    <source>
        <dbReference type="EMBL" id="NJP01840.1"/>
    </source>
</evidence>
<keyword evidence="4" id="KW-1185">Reference proteome</keyword>
<feature type="coiled-coil region" evidence="1">
    <location>
        <begin position="193"/>
        <end position="223"/>
    </location>
</feature>
<accession>A0ABX0YFZ7</accession>
<comment type="caution">
    <text evidence="3">The sequence shown here is derived from an EMBL/GenBank/DDBJ whole genome shotgun (WGS) entry which is preliminary data.</text>
</comment>